<sequence length="152" mass="16628">MTTQLQHQMRYRDRDMIPRFLVIGMFTLMGLALAIVSFAQLSGAAHVGVLQEAPVVESRSVTIEPSGMNNYVLLENGEVIAASTDEKGGFYAVIGKVIDRRRIVHQVAGNPPIDVVRRENGNIAVLDPSTSFTIELIGYGKDNIAAFARLLD</sequence>
<name>A0A3N2R6K4_9RHOB</name>
<dbReference type="InterPro" id="IPR017495">
    <property type="entry name" value="PuhC"/>
</dbReference>
<evidence type="ECO:0000313" key="2">
    <source>
        <dbReference type="EMBL" id="ROU03110.1"/>
    </source>
</evidence>
<keyword evidence="1" id="KW-0812">Transmembrane</keyword>
<comment type="caution">
    <text evidence="2">The sequence shown here is derived from an EMBL/GenBank/DDBJ whole genome shotgun (WGS) entry which is preliminary data.</text>
</comment>
<dbReference type="EMBL" id="RDRB01000003">
    <property type="protein sequence ID" value="ROU03110.1"/>
    <property type="molecule type" value="Genomic_DNA"/>
</dbReference>
<keyword evidence="1" id="KW-0472">Membrane</keyword>
<protein>
    <submittedName>
        <fullName evidence="2">Photosynthetic complex assembly protein</fullName>
    </submittedName>
</protein>
<dbReference type="AlphaFoldDB" id="A0A3N2R6K4"/>
<keyword evidence="3" id="KW-1185">Reference proteome</keyword>
<dbReference type="RefSeq" id="WP_123641659.1">
    <property type="nucleotide sequence ID" value="NZ_ML119083.1"/>
</dbReference>
<dbReference type="OrthoDB" id="7848123at2"/>
<dbReference type="Proteomes" id="UP000268016">
    <property type="component" value="Unassembled WGS sequence"/>
</dbReference>
<evidence type="ECO:0000256" key="1">
    <source>
        <dbReference type="SAM" id="Phobius"/>
    </source>
</evidence>
<organism evidence="2 3">
    <name type="scientific">Histidinibacterium lentulum</name>
    <dbReference type="NCBI Taxonomy" id="2480588"/>
    <lineage>
        <taxon>Bacteria</taxon>
        <taxon>Pseudomonadati</taxon>
        <taxon>Pseudomonadota</taxon>
        <taxon>Alphaproteobacteria</taxon>
        <taxon>Rhodobacterales</taxon>
        <taxon>Paracoccaceae</taxon>
        <taxon>Histidinibacterium</taxon>
    </lineage>
</organism>
<keyword evidence="1" id="KW-1133">Transmembrane helix</keyword>
<feature type="transmembrane region" description="Helical" evidence="1">
    <location>
        <begin position="20"/>
        <end position="41"/>
    </location>
</feature>
<reference evidence="2 3" key="1">
    <citation type="submission" date="2018-10" db="EMBL/GenBank/DDBJ databases">
        <title>Histidinibacterium lentulum gen. nov., sp. nov., a marine bacterium from the culture broth of Picochlorum sp. 122.</title>
        <authorList>
            <person name="Wang G."/>
        </authorList>
    </citation>
    <scope>NUCLEOTIDE SEQUENCE [LARGE SCALE GENOMIC DNA]</scope>
    <source>
        <strain evidence="2 3">B17</strain>
    </source>
</reference>
<gene>
    <name evidence="2" type="ORF">EAT49_07415</name>
</gene>
<dbReference type="NCBIfam" id="TIGR03054">
    <property type="entry name" value="photo_alph_chp1"/>
    <property type="match status" value="1"/>
</dbReference>
<proteinExistence type="predicted"/>
<accession>A0A3N2R6K4</accession>
<evidence type="ECO:0000313" key="3">
    <source>
        <dbReference type="Proteomes" id="UP000268016"/>
    </source>
</evidence>